<sequence length="69" mass="7990">MTIYNRTEWTSSCPCAMSQRYYVVLVRNICVKELQEARGSRCALKFIDMDSTSNICVEELLEARVHDVL</sequence>
<protein>
    <submittedName>
        <fullName evidence="1">Uncharacterized protein</fullName>
    </submittedName>
</protein>
<dbReference type="EMBL" id="JASAOG010000031">
    <property type="protein sequence ID" value="KAK0061206.1"/>
    <property type="molecule type" value="Genomic_DNA"/>
</dbReference>
<accession>A0AAD8FF76</accession>
<evidence type="ECO:0000313" key="2">
    <source>
        <dbReference type="Proteomes" id="UP001233172"/>
    </source>
</evidence>
<comment type="caution">
    <text evidence="1">The sequence shown here is derived from an EMBL/GenBank/DDBJ whole genome shotgun (WGS) entry which is preliminary data.</text>
</comment>
<dbReference type="AlphaFoldDB" id="A0AAD8FF76"/>
<reference evidence="1" key="1">
    <citation type="journal article" date="2023" name="PLoS Negl. Trop. Dis.">
        <title>A genome sequence for Biomphalaria pfeifferi, the major vector snail for the human-infecting parasite Schistosoma mansoni.</title>
        <authorList>
            <person name="Bu L."/>
            <person name="Lu L."/>
            <person name="Laidemitt M.R."/>
            <person name="Zhang S.M."/>
            <person name="Mutuku M."/>
            <person name="Mkoji G."/>
            <person name="Steinauer M."/>
            <person name="Loker E.S."/>
        </authorList>
    </citation>
    <scope>NUCLEOTIDE SEQUENCE</scope>
    <source>
        <strain evidence="1">KasaAsao</strain>
    </source>
</reference>
<name>A0AAD8FF76_BIOPF</name>
<reference evidence="1" key="2">
    <citation type="submission" date="2023-04" db="EMBL/GenBank/DDBJ databases">
        <authorList>
            <person name="Bu L."/>
            <person name="Lu L."/>
            <person name="Laidemitt M.R."/>
            <person name="Zhang S.M."/>
            <person name="Mutuku M."/>
            <person name="Mkoji G."/>
            <person name="Steinauer M."/>
            <person name="Loker E.S."/>
        </authorList>
    </citation>
    <scope>NUCLEOTIDE SEQUENCE</scope>
    <source>
        <strain evidence="1">KasaAsao</strain>
        <tissue evidence="1">Whole Snail</tissue>
    </source>
</reference>
<dbReference type="Proteomes" id="UP001233172">
    <property type="component" value="Unassembled WGS sequence"/>
</dbReference>
<organism evidence="1 2">
    <name type="scientific">Biomphalaria pfeifferi</name>
    <name type="common">Bloodfluke planorb</name>
    <name type="synonym">Freshwater snail</name>
    <dbReference type="NCBI Taxonomy" id="112525"/>
    <lineage>
        <taxon>Eukaryota</taxon>
        <taxon>Metazoa</taxon>
        <taxon>Spiralia</taxon>
        <taxon>Lophotrochozoa</taxon>
        <taxon>Mollusca</taxon>
        <taxon>Gastropoda</taxon>
        <taxon>Heterobranchia</taxon>
        <taxon>Euthyneura</taxon>
        <taxon>Panpulmonata</taxon>
        <taxon>Hygrophila</taxon>
        <taxon>Lymnaeoidea</taxon>
        <taxon>Planorbidae</taxon>
        <taxon>Biomphalaria</taxon>
    </lineage>
</organism>
<proteinExistence type="predicted"/>
<evidence type="ECO:0000313" key="1">
    <source>
        <dbReference type="EMBL" id="KAK0061206.1"/>
    </source>
</evidence>
<keyword evidence="2" id="KW-1185">Reference proteome</keyword>
<gene>
    <name evidence="1" type="ORF">Bpfe_009367</name>
</gene>